<dbReference type="SUPFAM" id="SSF47226">
    <property type="entry name" value="Histidine-containing phosphotransfer domain, HPT domain"/>
    <property type="match status" value="1"/>
</dbReference>
<dbReference type="PROSITE" id="PS50894">
    <property type="entry name" value="HPT"/>
    <property type="match status" value="1"/>
</dbReference>
<feature type="domain" description="HPt" evidence="3">
    <location>
        <begin position="144"/>
        <end position="237"/>
    </location>
</feature>
<proteinExistence type="predicted"/>
<dbReference type="InterPro" id="IPR036641">
    <property type="entry name" value="HPT_dom_sf"/>
</dbReference>
<keyword evidence="5" id="KW-1185">Reference proteome</keyword>
<feature type="modified residue" description="Phosphohistidine" evidence="2">
    <location>
        <position position="183"/>
    </location>
</feature>
<organism evidence="4 5">
    <name type="scientific">Luteibacter jiangsuensis</name>
    <dbReference type="NCBI Taxonomy" id="637577"/>
    <lineage>
        <taxon>Bacteria</taxon>
        <taxon>Pseudomonadati</taxon>
        <taxon>Pseudomonadota</taxon>
        <taxon>Gammaproteobacteria</taxon>
        <taxon>Lysobacterales</taxon>
        <taxon>Rhodanobacteraceae</taxon>
        <taxon>Luteibacter</taxon>
    </lineage>
</organism>
<accession>A0ABX0Q5V5</accession>
<dbReference type="EMBL" id="JAAQQR010000005">
    <property type="protein sequence ID" value="NID05733.1"/>
    <property type="molecule type" value="Genomic_DNA"/>
</dbReference>
<evidence type="ECO:0000259" key="3">
    <source>
        <dbReference type="PROSITE" id="PS50894"/>
    </source>
</evidence>
<comment type="caution">
    <text evidence="4">The sequence shown here is derived from an EMBL/GenBank/DDBJ whole genome shotgun (WGS) entry which is preliminary data.</text>
</comment>
<gene>
    <name evidence="4" type="ORF">HBF26_12610</name>
</gene>
<name>A0ABX0Q5V5_9GAMM</name>
<keyword evidence="2" id="KW-0597">Phosphoprotein</keyword>
<evidence type="ECO:0000256" key="1">
    <source>
        <dbReference type="ARBA" id="ARBA00023012"/>
    </source>
</evidence>
<sequence>MLAQLGAHYGAIAHAHGALFDMEVDPALVPELVGPADALANALSLLLDRAFGADACRVALHVDVVSDDIAGQVVHFTVAEKRATCDLDDANLREAAAIVAAAGGMVHTERSSDAGDRVIVELAFDLPHTPPCVDVEALRSALGGEAALREVVVALDQALSSDIADLELLLEREGIAQLQAWLHRVSGALGMAEASELSRIGLALERELENGRRPRLDRAIRRFAEDAAGVFRMLREQVPADRL</sequence>
<dbReference type="Gene3D" id="1.20.120.160">
    <property type="entry name" value="HPT domain"/>
    <property type="match status" value="1"/>
</dbReference>
<dbReference type="InterPro" id="IPR008207">
    <property type="entry name" value="Sig_transdc_His_kin_Hpt_dom"/>
</dbReference>
<evidence type="ECO:0000313" key="4">
    <source>
        <dbReference type="EMBL" id="NID05733.1"/>
    </source>
</evidence>
<dbReference type="RefSeq" id="WP_167126910.1">
    <property type="nucleotide sequence ID" value="NZ_JAAQQR010000005.1"/>
</dbReference>
<reference evidence="4 5" key="1">
    <citation type="journal article" date="2011" name="Curr. Microbiol.">
        <title>Luteibacter jiangsuensis sp. nov.: a methamidophos-degrading bacterium isolated from a methamidophos-manufacturing factory.</title>
        <authorList>
            <person name="Wang L."/>
            <person name="Wang G.L."/>
            <person name="Li S.P."/>
            <person name="Jiang J.D."/>
        </authorList>
    </citation>
    <scope>NUCLEOTIDE SEQUENCE [LARGE SCALE GENOMIC DNA]</scope>
    <source>
        <strain evidence="4 5">CGMCC 1.10133</strain>
    </source>
</reference>
<evidence type="ECO:0000313" key="5">
    <source>
        <dbReference type="Proteomes" id="UP001429601"/>
    </source>
</evidence>
<keyword evidence="1" id="KW-0902">Two-component regulatory system</keyword>
<dbReference type="Proteomes" id="UP001429601">
    <property type="component" value="Unassembled WGS sequence"/>
</dbReference>
<protein>
    <submittedName>
        <fullName evidence="4">Hpt domain-containing protein</fullName>
    </submittedName>
</protein>
<evidence type="ECO:0000256" key="2">
    <source>
        <dbReference type="PROSITE-ProRule" id="PRU00110"/>
    </source>
</evidence>